<dbReference type="Pfam" id="PF00201">
    <property type="entry name" value="UDPGT"/>
    <property type="match status" value="2"/>
</dbReference>
<reference evidence="4 5" key="1">
    <citation type="journal article" date="2019" name="Nat. Plants">
        <title>Stout camphor tree genome fills gaps in understanding of flowering plant genome evolution.</title>
        <authorList>
            <person name="Chaw S.M."/>
            <person name="Liu Y.C."/>
            <person name="Wu Y.W."/>
            <person name="Wang H.Y."/>
            <person name="Lin C.I."/>
            <person name="Wu C.S."/>
            <person name="Ke H.M."/>
            <person name="Chang L.Y."/>
            <person name="Hsu C.Y."/>
            <person name="Yang H.T."/>
            <person name="Sudianto E."/>
            <person name="Hsu M.H."/>
            <person name="Wu K.P."/>
            <person name="Wang L.N."/>
            <person name="Leebens-Mack J.H."/>
            <person name="Tsai I.J."/>
        </authorList>
    </citation>
    <scope>NUCLEOTIDE SEQUENCE [LARGE SCALE GENOMIC DNA]</scope>
    <source>
        <strain evidence="5">cv. Chaw 1501</strain>
        <tissue evidence="4">Young leaves</tissue>
    </source>
</reference>
<protein>
    <submittedName>
        <fullName evidence="4">UDP-glucosyltransferase family protein</fullName>
    </submittedName>
</protein>
<gene>
    <name evidence="4" type="ORF">CKAN_00696500</name>
</gene>
<keyword evidence="5" id="KW-1185">Reference proteome</keyword>
<dbReference type="FunFam" id="3.40.50.2000:FF:000056">
    <property type="entry name" value="Glycosyltransferase"/>
    <property type="match status" value="1"/>
</dbReference>
<evidence type="ECO:0000313" key="5">
    <source>
        <dbReference type="Proteomes" id="UP000283530"/>
    </source>
</evidence>
<dbReference type="PROSITE" id="PS00375">
    <property type="entry name" value="UDPGT"/>
    <property type="match status" value="2"/>
</dbReference>
<comment type="caution">
    <text evidence="4">The sequence shown here is derived from an EMBL/GenBank/DDBJ whole genome shotgun (WGS) entry which is preliminary data.</text>
</comment>
<accession>A0A3S3M7C3</accession>
<dbReference type="STRING" id="337451.A0A3S3M7C3"/>
<dbReference type="InterPro" id="IPR035595">
    <property type="entry name" value="UDP_glycos_trans_CS"/>
</dbReference>
<comment type="similarity">
    <text evidence="1">Belongs to the UDP-glycosyltransferase family.</text>
</comment>
<dbReference type="Gene3D" id="3.40.50.2000">
    <property type="entry name" value="Glycogen Phosphorylase B"/>
    <property type="match status" value="4"/>
</dbReference>
<dbReference type="Proteomes" id="UP000283530">
    <property type="component" value="Unassembled WGS sequence"/>
</dbReference>
<dbReference type="SUPFAM" id="SSF53756">
    <property type="entry name" value="UDP-Glycosyltransferase/glycogen phosphorylase"/>
    <property type="match status" value="2"/>
</dbReference>
<sequence>MAERELQLQLPHVAILSSPGMGFLIPLAQLAKRLVLHHHFSVTFITHTIDSLQKTQDTILNALPKTIKTISLPPISPQEMPPDAKAETLISITQNLSLPSLRHVLNALASTHCLTALVVDLFGTDAFDVAGEVGVPPYLLHTSNLLDLSVDIRLPTLDGMFSSEPVKLPGCRPIPREDLVEATQDRSNEAYAWLLHHGSRFIQAKGILVNSFAELEPETLIALRNEPSHPPIYPVGPLVQSGSTGKTNGPKPDWLRWLDDQPHGSVLFVNFGSGGALSFEQMKELALGLEMSKQRFLWVVRSPNDKEACATYFGVKSDQDPLDFLPEGFLDRTKGVGHVVPLWVPQIEVLSHESTGGFLSHCGWNSTLESMVHGVPMIAWPLYAEQRTNALMLVEDLKVALRPSANDSGVVEREAIAKVVKDLMDGEDERKIIKKRMMKLKEASIKALTPEEGSSYRAMSELELKLLPHVAILSSPGMGLLIPLAQLAKLLVLHDHHFSVTFITHSHTIDSLQKTQNTILNTLPNSVQTIALPPLAPQKIPQGAKSATLISITHKCSIPFLRHVLKNLASTHRLVALVVDLFGTDAFDVAGEVGVPPYLLYTSNFLSLSVDIHLPTVDSTFSSEPLKLPGCRPIPREDLVDAAQDRSNQAYTWFLHHGSRFKQAKGILVNSIAELEPETLMGLREEPSHPPIYSVGPLVQSSSTGMADGPKPNWLRWLDDQPRGSVLFVSFGSRGSLSFEQTKELALGLEMSQQRFLWVVRSPNDKEASASNQEPLDFLPDGFLERTKGVGHVVPSWVIQIEVLSHESTGGFLSHCGWNSTLESMVHGVPMIAWPLYAEQRTNALLLVEDLKVAVRPSADESGVVKREEIARVVRDLMDGRDEGKRVNRRMIEVKEASIKAMATEEGSSYGALSEVLSKWNGYML</sequence>
<dbReference type="EMBL" id="QPKB01000003">
    <property type="protein sequence ID" value="RWR78434.1"/>
    <property type="molecule type" value="Genomic_DNA"/>
</dbReference>
<evidence type="ECO:0000256" key="3">
    <source>
        <dbReference type="ARBA" id="ARBA00022679"/>
    </source>
</evidence>
<proteinExistence type="inferred from homology"/>
<dbReference type="FunFam" id="3.40.50.2000:FF:000051">
    <property type="entry name" value="Glycosyltransferase"/>
    <property type="match status" value="1"/>
</dbReference>
<keyword evidence="2" id="KW-0328">Glycosyltransferase</keyword>
<dbReference type="AlphaFoldDB" id="A0A3S3M7C3"/>
<evidence type="ECO:0000313" key="4">
    <source>
        <dbReference type="EMBL" id="RWR78434.1"/>
    </source>
</evidence>
<name>A0A3S3M7C3_9MAGN</name>
<organism evidence="4 5">
    <name type="scientific">Cinnamomum micranthum f. kanehirae</name>
    <dbReference type="NCBI Taxonomy" id="337451"/>
    <lineage>
        <taxon>Eukaryota</taxon>
        <taxon>Viridiplantae</taxon>
        <taxon>Streptophyta</taxon>
        <taxon>Embryophyta</taxon>
        <taxon>Tracheophyta</taxon>
        <taxon>Spermatophyta</taxon>
        <taxon>Magnoliopsida</taxon>
        <taxon>Magnoliidae</taxon>
        <taxon>Laurales</taxon>
        <taxon>Lauraceae</taxon>
        <taxon>Cinnamomum</taxon>
    </lineage>
</organism>
<dbReference type="PANTHER" id="PTHR48046">
    <property type="entry name" value="UDP-GLYCOSYLTRANSFERASE 72E1"/>
    <property type="match status" value="1"/>
</dbReference>
<keyword evidence="3 4" id="KW-0808">Transferase</keyword>
<evidence type="ECO:0000256" key="2">
    <source>
        <dbReference type="ARBA" id="ARBA00022676"/>
    </source>
</evidence>
<dbReference type="PANTHER" id="PTHR48046:SF6">
    <property type="entry name" value="GLYCOSYLTRANSFERASE"/>
    <property type="match status" value="1"/>
</dbReference>
<evidence type="ECO:0000256" key="1">
    <source>
        <dbReference type="ARBA" id="ARBA00009995"/>
    </source>
</evidence>
<dbReference type="OrthoDB" id="5835829at2759"/>
<dbReference type="GO" id="GO:0008194">
    <property type="term" value="F:UDP-glycosyltransferase activity"/>
    <property type="evidence" value="ECO:0007669"/>
    <property type="project" value="InterPro"/>
</dbReference>
<dbReference type="CDD" id="cd03784">
    <property type="entry name" value="GT1_Gtf-like"/>
    <property type="match status" value="2"/>
</dbReference>
<dbReference type="InterPro" id="IPR002213">
    <property type="entry name" value="UDP_glucos_trans"/>
</dbReference>
<dbReference type="FunFam" id="3.40.50.2000:FF:000054">
    <property type="entry name" value="Glycosyltransferase"/>
    <property type="match status" value="1"/>
</dbReference>